<dbReference type="Pfam" id="PF13439">
    <property type="entry name" value="Glyco_transf_4"/>
    <property type="match status" value="1"/>
</dbReference>
<evidence type="ECO:0000259" key="2">
    <source>
        <dbReference type="Pfam" id="PF13439"/>
    </source>
</evidence>
<evidence type="ECO:0000313" key="3">
    <source>
        <dbReference type="EMBL" id="AZP12221.1"/>
    </source>
</evidence>
<keyword evidence="3" id="KW-0808">Transferase</keyword>
<dbReference type="PANTHER" id="PTHR45947:SF3">
    <property type="entry name" value="SULFOQUINOVOSYL TRANSFERASE SQD2"/>
    <property type="match status" value="1"/>
</dbReference>
<dbReference type="RefSeq" id="WP_126127603.1">
    <property type="nucleotide sequence ID" value="NZ_CP034464.1"/>
</dbReference>
<dbReference type="Gene3D" id="3.40.50.2000">
    <property type="entry name" value="Glycogen Phosphorylase B"/>
    <property type="match status" value="2"/>
</dbReference>
<gene>
    <name evidence="3" type="ORF">EJN92_09530</name>
</gene>
<name>A0A3Q9BQU6_9BURK</name>
<dbReference type="EMBL" id="CP034464">
    <property type="protein sequence ID" value="AZP12221.1"/>
    <property type="molecule type" value="Genomic_DNA"/>
</dbReference>
<dbReference type="InterPro" id="IPR001296">
    <property type="entry name" value="Glyco_trans_1"/>
</dbReference>
<dbReference type="InterPro" id="IPR050194">
    <property type="entry name" value="Glycosyltransferase_grp1"/>
</dbReference>
<organism evidence="3 4">
    <name type="scientific">Undibacterium parvum</name>
    <dbReference type="NCBI Taxonomy" id="401471"/>
    <lineage>
        <taxon>Bacteria</taxon>
        <taxon>Pseudomonadati</taxon>
        <taxon>Pseudomonadota</taxon>
        <taxon>Betaproteobacteria</taxon>
        <taxon>Burkholderiales</taxon>
        <taxon>Oxalobacteraceae</taxon>
        <taxon>Undibacterium</taxon>
    </lineage>
</organism>
<dbReference type="OrthoDB" id="267270at2"/>
<accession>A0A3Q9BQU6</accession>
<reference evidence="3 4" key="1">
    <citation type="journal article" date="2011" name="Int. J. Syst. Evol. Microbiol.">
        <title>Description of Undibacterium oligocarboniphilum sp. nov., isolated from purified water, and Undibacterium pigrum strain CCUG 49012 as the type strain of Undibacterium parvum sp. nov., and emended descriptions of the genus Undibacterium and the species Undibacterium pigrum.</title>
        <authorList>
            <person name="Eder W."/>
            <person name="Wanner G."/>
            <person name="Ludwig W."/>
            <person name="Busse H.J."/>
            <person name="Ziemke-Kageler F."/>
            <person name="Lang E."/>
        </authorList>
    </citation>
    <scope>NUCLEOTIDE SEQUENCE [LARGE SCALE GENOMIC DNA]</scope>
    <source>
        <strain evidence="3 4">DSM 23061</strain>
    </source>
</reference>
<feature type="domain" description="Glycosyl transferase family 1" evidence="1">
    <location>
        <begin position="201"/>
        <end position="347"/>
    </location>
</feature>
<dbReference type="SUPFAM" id="SSF53756">
    <property type="entry name" value="UDP-Glycosyltransferase/glycogen phosphorylase"/>
    <property type="match status" value="1"/>
</dbReference>
<dbReference type="Proteomes" id="UP000275663">
    <property type="component" value="Chromosome"/>
</dbReference>
<dbReference type="GO" id="GO:0016757">
    <property type="term" value="F:glycosyltransferase activity"/>
    <property type="evidence" value="ECO:0007669"/>
    <property type="project" value="InterPro"/>
</dbReference>
<dbReference type="Pfam" id="PF00534">
    <property type="entry name" value="Glycos_transf_1"/>
    <property type="match status" value="1"/>
</dbReference>
<evidence type="ECO:0000313" key="4">
    <source>
        <dbReference type="Proteomes" id="UP000275663"/>
    </source>
</evidence>
<dbReference type="PANTHER" id="PTHR45947">
    <property type="entry name" value="SULFOQUINOVOSYL TRANSFERASE SQD2"/>
    <property type="match status" value="1"/>
</dbReference>
<keyword evidence="4" id="KW-1185">Reference proteome</keyword>
<evidence type="ECO:0000259" key="1">
    <source>
        <dbReference type="Pfam" id="PF00534"/>
    </source>
</evidence>
<dbReference type="CDD" id="cd03801">
    <property type="entry name" value="GT4_PimA-like"/>
    <property type="match status" value="1"/>
</dbReference>
<proteinExistence type="predicted"/>
<feature type="domain" description="Glycosyltransferase subfamily 4-like N-terminal" evidence="2">
    <location>
        <begin position="30"/>
        <end position="179"/>
    </location>
</feature>
<dbReference type="AlphaFoldDB" id="A0A3Q9BQU6"/>
<dbReference type="InterPro" id="IPR028098">
    <property type="entry name" value="Glyco_trans_4-like_N"/>
</dbReference>
<protein>
    <submittedName>
        <fullName evidence="3">Glycosyltransferase family 1 protein</fullName>
    </submittedName>
</protein>
<sequence>MTLATTPDANRVSSQSLRIALVGPLPPSSGGMANQTLQLAKLLRADGLEVELVQVNRAYPSWVAHVKGVRALFRLLPYLRQLWSASGKADLLHIMANSGWSWHLFAAPAIWIAHLRGTPVIVNYRGGEAASFFQKDFSWVKPSLHKVESIIVPSGFLDAIFKEYGFTTKIVPNIIDFSRFFASELPRNPLWTEAPRLLVARNLELIYDNATALRAFKIIHERLPQARLTIAGSGPELANLLALSQQLHLSDAVTFAGRIDNHDMPQLYRDADMMLNPTTADNMPISILEALASGIPVVSTDVGGIPYLVQHEKTALLVAPGAPQAMAEAVLSLLNKPEKAQELRQAGVELVTQYTWSKVRLRLLAVYAEVATFKSLAKAKHLRESQIEHTD</sequence>
<dbReference type="KEGG" id="upv:EJN92_09530"/>